<dbReference type="EMBL" id="MFUU01000021">
    <property type="protein sequence ID" value="OGI85668.1"/>
    <property type="molecule type" value="Genomic_DNA"/>
</dbReference>
<name>A0A1F6WUX4_9BACT</name>
<dbReference type="SUPFAM" id="SSF82171">
    <property type="entry name" value="DPP6 N-terminal domain-like"/>
    <property type="match status" value="1"/>
</dbReference>
<dbReference type="Proteomes" id="UP000179352">
    <property type="component" value="Unassembled WGS sequence"/>
</dbReference>
<dbReference type="InterPro" id="IPR011042">
    <property type="entry name" value="6-blade_b-propeller_TolB-like"/>
</dbReference>
<evidence type="ECO:0000313" key="3">
    <source>
        <dbReference type="EMBL" id="OGI85668.1"/>
    </source>
</evidence>
<comment type="caution">
    <text evidence="3">The sequence shown here is derived from an EMBL/GenBank/DDBJ whole genome shotgun (WGS) entry which is preliminary data.</text>
</comment>
<evidence type="ECO:0000256" key="2">
    <source>
        <dbReference type="SAM" id="Phobius"/>
    </source>
</evidence>
<proteinExistence type="predicted"/>
<keyword evidence="2" id="KW-0812">Transmembrane</keyword>
<reference evidence="3 4" key="1">
    <citation type="journal article" date="2016" name="Nat. Commun.">
        <title>Thousands of microbial genomes shed light on interconnected biogeochemical processes in an aquifer system.</title>
        <authorList>
            <person name="Anantharaman K."/>
            <person name="Brown C.T."/>
            <person name="Hug L.A."/>
            <person name="Sharon I."/>
            <person name="Castelle C.J."/>
            <person name="Probst A.J."/>
            <person name="Thomas B.C."/>
            <person name="Singh A."/>
            <person name="Wilkins M.J."/>
            <person name="Karaoz U."/>
            <person name="Brodie E.L."/>
            <person name="Williams K.H."/>
            <person name="Hubbard S.S."/>
            <person name="Banfield J.F."/>
        </authorList>
    </citation>
    <scope>NUCLEOTIDE SEQUENCE [LARGE SCALE GENOMIC DNA]</scope>
</reference>
<evidence type="ECO:0000256" key="1">
    <source>
        <dbReference type="SAM" id="MobiDB-lite"/>
    </source>
</evidence>
<accession>A0A1F6WUX4</accession>
<feature type="region of interest" description="Disordered" evidence="1">
    <location>
        <begin position="101"/>
        <end position="134"/>
    </location>
</feature>
<evidence type="ECO:0000313" key="4">
    <source>
        <dbReference type="Proteomes" id="UP000179352"/>
    </source>
</evidence>
<organism evidence="3 4">
    <name type="scientific">Candidatus Nomurabacteria bacterium RIFCSPLOWO2_01_FULL_39_17</name>
    <dbReference type="NCBI Taxonomy" id="1801770"/>
    <lineage>
        <taxon>Bacteria</taxon>
        <taxon>Candidatus Nomuraibacteriota</taxon>
    </lineage>
</organism>
<dbReference type="Gene3D" id="2.120.10.30">
    <property type="entry name" value="TolB, C-terminal domain"/>
    <property type="match status" value="1"/>
</dbReference>
<gene>
    <name evidence="3" type="ORF">A3A01_01825</name>
</gene>
<protein>
    <submittedName>
        <fullName evidence="3">Uncharacterized protein</fullName>
    </submittedName>
</protein>
<dbReference type="STRING" id="1801770.A3A01_01825"/>
<feature type="region of interest" description="Disordered" evidence="1">
    <location>
        <begin position="47"/>
        <end position="66"/>
    </location>
</feature>
<dbReference type="AlphaFoldDB" id="A0A1F6WUX4"/>
<feature type="transmembrane region" description="Helical" evidence="2">
    <location>
        <begin position="6"/>
        <end position="25"/>
    </location>
</feature>
<keyword evidence="2" id="KW-0472">Membrane</keyword>
<keyword evidence="2" id="KW-1133">Transmembrane helix</keyword>
<sequence>MSKKALTILIIVLAIIIIIFGFWYFNRGQRGDQGEGTNFDFIFNPFGKTTPKPPTTTPPADVSGYVPPPELETQAIKLRKVSSMPIAGFGIFMKERFKEAPNPSPSLPLSGEGNNPAPPAKGDSGGLKPTPPPTEFARAVRYVDRATGNIYQTFADIIDERKFSTTIIPKVHEAYFANKGESVIMRYLKEDARTIETFVGALPKELLGGDTTDNNEVKGIFLPENITDVSVSPDTQKIFYLFLSGDGVVGVTADFLGSKKVQIFDSPFTEWLPSWPNVKTIALNTKSSGSALGYLYFLDTSKKAVGKILGDINGLTTLTSPDGKLILYGNGTLSLNIFHTDTRSSDLLGVRTLAEKCVWAGGNDILYCAVPNSINGALYPDAWYKGEVSFADAIWKIDLKSGTTTMLVNPVLVKGEEIDGIKLALDESENYLFFVNKKDSFLWELELK</sequence>